<feature type="region of interest" description="Disordered" evidence="2">
    <location>
        <begin position="17"/>
        <end position="73"/>
    </location>
</feature>
<dbReference type="PANTHER" id="PTHR23308">
    <property type="entry name" value="NUCLEAR INHIBITOR OF PROTEIN PHOSPHATASE-1"/>
    <property type="match status" value="1"/>
</dbReference>
<dbReference type="PROSITE" id="PS50006">
    <property type="entry name" value="FHA_DOMAIN"/>
    <property type="match status" value="1"/>
</dbReference>
<dbReference type="SMART" id="SM00240">
    <property type="entry name" value="FHA"/>
    <property type="match status" value="1"/>
</dbReference>
<accession>A0AA41PX71</accession>
<dbReference type="AlphaFoldDB" id="A0AA41PX71"/>
<gene>
    <name evidence="4" type="ORF">LZ495_10000</name>
</gene>
<protein>
    <submittedName>
        <fullName evidence="4">FHA domain-containing protein</fullName>
    </submittedName>
</protein>
<dbReference type="SUPFAM" id="SSF49879">
    <property type="entry name" value="SMAD/FHA domain"/>
    <property type="match status" value="1"/>
</dbReference>
<dbReference type="InterPro" id="IPR050923">
    <property type="entry name" value="Cell_Proc_Reg/RNA_Proc"/>
</dbReference>
<dbReference type="InterPro" id="IPR008984">
    <property type="entry name" value="SMAD_FHA_dom_sf"/>
</dbReference>
<dbReference type="InterPro" id="IPR000253">
    <property type="entry name" value="FHA_dom"/>
</dbReference>
<name>A0AA41PX71_9ACTN</name>
<dbReference type="Pfam" id="PF00498">
    <property type="entry name" value="FHA"/>
    <property type="match status" value="1"/>
</dbReference>
<comment type="caution">
    <text evidence="4">The sequence shown here is derived from an EMBL/GenBank/DDBJ whole genome shotgun (WGS) entry which is preliminary data.</text>
</comment>
<reference evidence="4" key="1">
    <citation type="submission" date="2022-01" db="EMBL/GenBank/DDBJ databases">
        <title>Genome-Based Taxonomic Classification of the Phylum Actinobacteria.</title>
        <authorList>
            <person name="Gao Y."/>
        </authorList>
    </citation>
    <scope>NUCLEOTIDE SEQUENCE</scope>
    <source>
        <strain evidence="4">KLBMP 8922</strain>
    </source>
</reference>
<dbReference type="EMBL" id="JAKFHA010000004">
    <property type="protein sequence ID" value="MCF2527543.1"/>
    <property type="molecule type" value="Genomic_DNA"/>
</dbReference>
<evidence type="ECO:0000259" key="3">
    <source>
        <dbReference type="PROSITE" id="PS50006"/>
    </source>
</evidence>
<evidence type="ECO:0000313" key="4">
    <source>
        <dbReference type="EMBL" id="MCF2527543.1"/>
    </source>
</evidence>
<dbReference type="Gene3D" id="2.60.200.20">
    <property type="match status" value="1"/>
</dbReference>
<evidence type="ECO:0000256" key="2">
    <source>
        <dbReference type="SAM" id="MobiDB-lite"/>
    </source>
</evidence>
<sequence>MPDGRARLSRGGSRVKLFARLFGRSRRTEQEAPQAPAGGPYPGPAQGAPGAVPPGPAYGAPDPRSAPDLSESTQSFPAFGAAVAAADPGTVVCGNCGNTNPAAGRFCSYCGNPLRPDVERPSEQTSTISITGIEALDAEPAPREVLSPEAQAAVEALPPGTALLVVRRGPNSGSRFLLDSDRTTAGRHPESDIFLDDVTVSRRHAEFRRSASGFTVADVGSLNGTYVGRQRIDEVPLTAGDEVQIGKYRLVFFPSRHAQIGSGEHA</sequence>
<feature type="compositionally biased region" description="Low complexity" evidence="2">
    <location>
        <begin position="32"/>
        <end position="50"/>
    </location>
</feature>
<keyword evidence="5" id="KW-1185">Reference proteome</keyword>
<proteinExistence type="predicted"/>
<dbReference type="Proteomes" id="UP001165378">
    <property type="component" value="Unassembled WGS sequence"/>
</dbReference>
<dbReference type="CDD" id="cd22684">
    <property type="entry name" value="FHA_GarA_OdhI-like"/>
    <property type="match status" value="1"/>
</dbReference>
<organism evidence="4 5">
    <name type="scientific">Yinghuangia soli</name>
    <dbReference type="NCBI Taxonomy" id="2908204"/>
    <lineage>
        <taxon>Bacteria</taxon>
        <taxon>Bacillati</taxon>
        <taxon>Actinomycetota</taxon>
        <taxon>Actinomycetes</taxon>
        <taxon>Kitasatosporales</taxon>
        <taxon>Streptomycetaceae</taxon>
        <taxon>Yinghuangia</taxon>
    </lineage>
</organism>
<evidence type="ECO:0000313" key="5">
    <source>
        <dbReference type="Proteomes" id="UP001165378"/>
    </source>
</evidence>
<keyword evidence="1" id="KW-0597">Phosphoprotein</keyword>
<evidence type="ECO:0000256" key="1">
    <source>
        <dbReference type="ARBA" id="ARBA00022553"/>
    </source>
</evidence>
<feature type="domain" description="FHA" evidence="3">
    <location>
        <begin position="183"/>
        <end position="232"/>
    </location>
</feature>